<dbReference type="Pfam" id="PF01884">
    <property type="entry name" value="PcrB"/>
    <property type="match status" value="1"/>
</dbReference>
<dbReference type="GO" id="GO:0046872">
    <property type="term" value="F:metal ion binding"/>
    <property type="evidence" value="ECO:0007669"/>
    <property type="project" value="UniProtKB-KW"/>
</dbReference>
<accession>X0WHM2</accession>
<keyword evidence="4" id="KW-0460">Magnesium</keyword>
<evidence type="ECO:0000313" key="8">
    <source>
        <dbReference type="EMBL" id="GAG22717.1"/>
    </source>
</evidence>
<dbReference type="SUPFAM" id="SSF51395">
    <property type="entry name" value="FMN-linked oxidoreductases"/>
    <property type="match status" value="1"/>
</dbReference>
<feature type="non-terminal residue" evidence="8">
    <location>
        <position position="1"/>
    </location>
</feature>
<protein>
    <recommendedName>
        <fullName evidence="9">Geranylgeranylglyceryl/heptaprenylglyceryl phosphate synthase</fullName>
    </recommendedName>
</protein>
<reference evidence="8" key="1">
    <citation type="journal article" date="2014" name="Front. Microbiol.">
        <title>High frequency of phylogenetically diverse reductive dehalogenase-homologous genes in deep subseafloor sedimentary metagenomes.</title>
        <authorList>
            <person name="Kawai M."/>
            <person name="Futagami T."/>
            <person name="Toyoda A."/>
            <person name="Takaki Y."/>
            <person name="Nishi S."/>
            <person name="Hori S."/>
            <person name="Arai W."/>
            <person name="Tsubouchi T."/>
            <person name="Morono Y."/>
            <person name="Uchiyama I."/>
            <person name="Ito T."/>
            <person name="Fujiyama A."/>
            <person name="Inagaki F."/>
            <person name="Takami H."/>
        </authorList>
    </citation>
    <scope>NUCLEOTIDE SEQUENCE</scope>
    <source>
        <strain evidence="8">Expedition CK06-06</strain>
    </source>
</reference>
<dbReference type="EMBL" id="BARS01038448">
    <property type="protein sequence ID" value="GAG22717.1"/>
    <property type="molecule type" value="Genomic_DNA"/>
</dbReference>
<keyword evidence="3" id="KW-0479">Metal-binding</keyword>
<organism evidence="8">
    <name type="scientific">marine sediment metagenome</name>
    <dbReference type="NCBI Taxonomy" id="412755"/>
    <lineage>
        <taxon>unclassified sequences</taxon>
        <taxon>metagenomes</taxon>
        <taxon>ecological metagenomes</taxon>
    </lineage>
</organism>
<comment type="caution">
    <text evidence="8">The sequence shown here is derived from an EMBL/GenBank/DDBJ whole genome shotgun (WGS) entry which is preliminary data.</text>
</comment>
<dbReference type="AlphaFoldDB" id="X0WHM2"/>
<dbReference type="InterPro" id="IPR038597">
    <property type="entry name" value="GGGP/HepGP_synthase_sf"/>
</dbReference>
<sequence>WISRAKLLPRSKPKLTAAYSLAAEYFGFKFIYLEAGSGSERIPAEIVRLCSNILSIPIIVGGGVSSKEDARSFVEAGADVIVMGTYLENQVLKDNGNSLKTIIDEIKDAGKNSKKNYSMK</sequence>
<evidence type="ECO:0000256" key="7">
    <source>
        <dbReference type="ARBA" id="ARBA00023264"/>
    </source>
</evidence>
<dbReference type="GO" id="GO:0016765">
    <property type="term" value="F:transferase activity, transferring alkyl or aryl (other than methyl) groups"/>
    <property type="evidence" value="ECO:0007669"/>
    <property type="project" value="InterPro"/>
</dbReference>
<proteinExistence type="predicted"/>
<keyword evidence="7" id="KW-1208">Phospholipid metabolism</keyword>
<keyword evidence="2" id="KW-0808">Transferase</keyword>
<keyword evidence="1" id="KW-0444">Lipid biosynthesis</keyword>
<evidence type="ECO:0000256" key="3">
    <source>
        <dbReference type="ARBA" id="ARBA00022723"/>
    </source>
</evidence>
<dbReference type="InterPro" id="IPR008205">
    <property type="entry name" value="GGGP_HepGP_synthase"/>
</dbReference>
<keyword evidence="6" id="KW-0594">Phospholipid biosynthesis</keyword>
<gene>
    <name evidence="8" type="ORF">S01H1_58833</name>
</gene>
<evidence type="ECO:0008006" key="9">
    <source>
        <dbReference type="Google" id="ProtNLM"/>
    </source>
</evidence>
<keyword evidence="5" id="KW-0443">Lipid metabolism</keyword>
<name>X0WHM2_9ZZZZ</name>
<evidence type="ECO:0000256" key="4">
    <source>
        <dbReference type="ARBA" id="ARBA00022842"/>
    </source>
</evidence>
<evidence type="ECO:0000256" key="5">
    <source>
        <dbReference type="ARBA" id="ARBA00023098"/>
    </source>
</evidence>
<evidence type="ECO:0000256" key="6">
    <source>
        <dbReference type="ARBA" id="ARBA00023209"/>
    </source>
</evidence>
<evidence type="ECO:0000256" key="2">
    <source>
        <dbReference type="ARBA" id="ARBA00022679"/>
    </source>
</evidence>
<dbReference type="GO" id="GO:0008654">
    <property type="term" value="P:phospholipid biosynthetic process"/>
    <property type="evidence" value="ECO:0007669"/>
    <property type="project" value="UniProtKB-KW"/>
</dbReference>
<evidence type="ECO:0000256" key="1">
    <source>
        <dbReference type="ARBA" id="ARBA00022516"/>
    </source>
</evidence>
<dbReference type="Gene3D" id="3.20.20.390">
    <property type="entry name" value="FMN-linked oxidoreductases"/>
    <property type="match status" value="1"/>
</dbReference>